<dbReference type="Proteomes" id="UP000094285">
    <property type="component" value="Unassembled WGS sequence"/>
</dbReference>
<sequence length="188" mass="20178">MAIDRRKKVWMLEEGSVISEESHGFSAELCLRSDYLEEDKDGVLFWTRATVCGKLGWVVPSSVVVGRMAASLIMTFLCIFRTGIGKVARSGGQRSVLSTCGSVLSTGGTRKGGIFEGLGLSCALPKRVLPMIFGPPVLLPPIHSVSSYISRWITTTKSSVVAHTKSLSAATCTQRAPRRIAVTCQLSG</sequence>
<reference evidence="3" key="1">
    <citation type="submission" date="2016-05" db="EMBL/GenBank/DDBJ databases">
        <title>Comparative genomics of biotechnologically important yeasts.</title>
        <authorList>
            <consortium name="DOE Joint Genome Institute"/>
            <person name="Riley R."/>
            <person name="Haridas S."/>
            <person name="Wolfe K.H."/>
            <person name="Lopes M.R."/>
            <person name="Hittinger C.T."/>
            <person name="Goker M."/>
            <person name="Salamov A."/>
            <person name="Wisecaver J."/>
            <person name="Long T.M."/>
            <person name="Aerts A.L."/>
            <person name="Barry K."/>
            <person name="Choi C."/>
            <person name="Clum A."/>
            <person name="Coughlan A.Y."/>
            <person name="Deshpande S."/>
            <person name="Douglass A.P."/>
            <person name="Hanson S.J."/>
            <person name="Klenk H.-P."/>
            <person name="Labutti K."/>
            <person name="Lapidus A."/>
            <person name="Lindquist E."/>
            <person name="Lipzen A."/>
            <person name="Meier-Kolthoff J.P."/>
            <person name="Ohm R.A."/>
            <person name="Otillar R.P."/>
            <person name="Pangilinan J."/>
            <person name="Peng Y."/>
            <person name="Rokas A."/>
            <person name="Rosa C.A."/>
            <person name="Scheuner C."/>
            <person name="Sibirny A.A."/>
            <person name="Slot J.C."/>
            <person name="Stielow J.B."/>
            <person name="Sun H."/>
            <person name="Kurtzman C.P."/>
            <person name="Blackwell M."/>
            <person name="Grigoriev I.V."/>
            <person name="Jeffries T.W."/>
        </authorList>
    </citation>
    <scope>NUCLEOTIDE SEQUENCE [LARGE SCALE GENOMIC DNA]</scope>
    <source>
        <strain evidence="3">NRRL Y-17324</strain>
    </source>
</reference>
<dbReference type="RefSeq" id="XP_020063856.1">
    <property type="nucleotide sequence ID" value="XM_020208078.1"/>
</dbReference>
<dbReference type="GeneID" id="30982215"/>
<dbReference type="AlphaFoldDB" id="A0A1E4SGV1"/>
<protein>
    <submittedName>
        <fullName evidence="2">Uncharacterized protein</fullName>
    </submittedName>
</protein>
<keyword evidence="3" id="KW-1185">Reference proteome</keyword>
<keyword evidence="1" id="KW-1133">Transmembrane helix</keyword>
<gene>
    <name evidence="2" type="ORF">CANTADRAFT_273539</name>
</gene>
<evidence type="ECO:0000313" key="3">
    <source>
        <dbReference type="Proteomes" id="UP000094285"/>
    </source>
</evidence>
<dbReference type="EMBL" id="KV453913">
    <property type="protein sequence ID" value="ODV78734.1"/>
    <property type="molecule type" value="Genomic_DNA"/>
</dbReference>
<keyword evidence="1" id="KW-0472">Membrane</keyword>
<feature type="transmembrane region" description="Helical" evidence="1">
    <location>
        <begin position="64"/>
        <end position="84"/>
    </location>
</feature>
<evidence type="ECO:0000256" key="1">
    <source>
        <dbReference type="SAM" id="Phobius"/>
    </source>
</evidence>
<proteinExistence type="predicted"/>
<keyword evidence="1" id="KW-0812">Transmembrane</keyword>
<accession>A0A1E4SGV1</accession>
<name>A0A1E4SGV1_9ASCO</name>
<organism evidence="2 3">
    <name type="scientific">Suhomyces tanzawaensis NRRL Y-17324</name>
    <dbReference type="NCBI Taxonomy" id="984487"/>
    <lineage>
        <taxon>Eukaryota</taxon>
        <taxon>Fungi</taxon>
        <taxon>Dikarya</taxon>
        <taxon>Ascomycota</taxon>
        <taxon>Saccharomycotina</taxon>
        <taxon>Pichiomycetes</taxon>
        <taxon>Debaryomycetaceae</taxon>
        <taxon>Suhomyces</taxon>
    </lineage>
</organism>
<evidence type="ECO:0000313" key="2">
    <source>
        <dbReference type="EMBL" id="ODV78734.1"/>
    </source>
</evidence>